<evidence type="ECO:0000313" key="7">
    <source>
        <dbReference type="Proteomes" id="UP000663860"/>
    </source>
</evidence>
<comment type="caution">
    <text evidence="6">The sequence shown here is derived from an EMBL/GenBank/DDBJ whole genome shotgun (WGS) entry which is preliminary data.</text>
</comment>
<dbReference type="SUPFAM" id="SSF56112">
    <property type="entry name" value="Protein kinase-like (PK-like)"/>
    <property type="match status" value="1"/>
</dbReference>
<feature type="non-terminal residue" evidence="6">
    <location>
        <position position="1"/>
    </location>
</feature>
<protein>
    <recommendedName>
        <fullName evidence="5">Protein kinase domain-containing protein</fullName>
    </recommendedName>
</protein>
<keyword evidence="3" id="KW-0418">Kinase</keyword>
<organism evidence="6 7">
    <name type="scientific">Adineta steineri</name>
    <dbReference type="NCBI Taxonomy" id="433720"/>
    <lineage>
        <taxon>Eukaryota</taxon>
        <taxon>Metazoa</taxon>
        <taxon>Spiralia</taxon>
        <taxon>Gnathifera</taxon>
        <taxon>Rotifera</taxon>
        <taxon>Eurotatoria</taxon>
        <taxon>Bdelloidea</taxon>
        <taxon>Adinetida</taxon>
        <taxon>Adinetidae</taxon>
        <taxon>Adineta</taxon>
    </lineage>
</organism>
<dbReference type="PANTHER" id="PTHR44329">
    <property type="entry name" value="SERINE/THREONINE-PROTEIN KINASE TNNI3K-RELATED"/>
    <property type="match status" value="1"/>
</dbReference>
<dbReference type="Gene3D" id="1.10.510.10">
    <property type="entry name" value="Transferase(Phosphotransferase) domain 1"/>
    <property type="match status" value="1"/>
</dbReference>
<sequence>DGTHEAVICDFGIAKLLDSDNLEKRRNNTTKGTIRWMAPELCAPPPEPSSCLSDVWSYGCIILEITSAREPWIEQFNDDSLLFRALQRKENASIFTNICANQSGPSHLRQLLIQCCSWLKTDRVQFTDILQKFTTEDDQTMCVGSPVASEKSFFDRNDDVPILDYKKKIQPQLEKTSDDSDKLTNHKGRLTGEVYTSRGTANGRPIYQGTKGGLYYLTSTDGWKPIGHTLDEQNLLRNMSSIVAGWSENAKDNIPTVPCLSADGHLLVLSVAASHIRYGVSLTFMTVYPDDMKATLPKRILSHPLSSNKQRRLTGEVYTSRGTANGRPIYQGVKGGLYYLTSTDGWKPIGHTLDEQNLLHNMSIIVAGWFENTNDTIPTVPCLSADGHLLVLSVAASHIRYGVSLTFMTVYPDDMKATLPKRILSHPLSSNKQRLWCIFSDGSVTPVDPTAIRKNFR</sequence>
<keyword evidence="4" id="KW-0067">ATP-binding</keyword>
<gene>
    <name evidence="6" type="ORF">IZO911_LOCUS44105</name>
</gene>
<keyword evidence="1" id="KW-0808">Transferase</keyword>
<dbReference type="PROSITE" id="PS50011">
    <property type="entry name" value="PROTEIN_KINASE_DOM"/>
    <property type="match status" value="1"/>
</dbReference>
<evidence type="ECO:0000256" key="3">
    <source>
        <dbReference type="ARBA" id="ARBA00022777"/>
    </source>
</evidence>
<dbReference type="EMBL" id="CAJNOE010002465">
    <property type="protein sequence ID" value="CAF1483444.1"/>
    <property type="molecule type" value="Genomic_DNA"/>
</dbReference>
<proteinExistence type="predicted"/>
<dbReference type="Pfam" id="PF00069">
    <property type="entry name" value="Pkinase"/>
    <property type="match status" value="1"/>
</dbReference>
<evidence type="ECO:0000259" key="5">
    <source>
        <dbReference type="PROSITE" id="PS50011"/>
    </source>
</evidence>
<dbReference type="AlphaFoldDB" id="A0A815RYX6"/>
<evidence type="ECO:0000313" key="6">
    <source>
        <dbReference type="EMBL" id="CAF1483444.1"/>
    </source>
</evidence>
<dbReference type="InterPro" id="IPR011009">
    <property type="entry name" value="Kinase-like_dom_sf"/>
</dbReference>
<dbReference type="PANTHER" id="PTHR44329:SF288">
    <property type="entry name" value="MITOGEN-ACTIVATED PROTEIN KINASE KINASE KINASE 20"/>
    <property type="match status" value="1"/>
</dbReference>
<dbReference type="GO" id="GO:0004674">
    <property type="term" value="F:protein serine/threonine kinase activity"/>
    <property type="evidence" value="ECO:0007669"/>
    <property type="project" value="TreeGrafter"/>
</dbReference>
<feature type="domain" description="Protein kinase" evidence="5">
    <location>
        <begin position="1"/>
        <end position="141"/>
    </location>
</feature>
<accession>A0A815RYX6</accession>
<reference evidence="6" key="1">
    <citation type="submission" date="2021-02" db="EMBL/GenBank/DDBJ databases">
        <authorList>
            <person name="Nowell W R."/>
        </authorList>
    </citation>
    <scope>NUCLEOTIDE SEQUENCE</scope>
</reference>
<keyword evidence="2" id="KW-0547">Nucleotide-binding</keyword>
<name>A0A815RYX6_9BILA</name>
<dbReference type="InterPro" id="IPR051681">
    <property type="entry name" value="Ser/Thr_Kinases-Pseudokinases"/>
</dbReference>
<dbReference type="Proteomes" id="UP000663860">
    <property type="component" value="Unassembled WGS sequence"/>
</dbReference>
<evidence type="ECO:0000256" key="1">
    <source>
        <dbReference type="ARBA" id="ARBA00022679"/>
    </source>
</evidence>
<evidence type="ECO:0000256" key="4">
    <source>
        <dbReference type="ARBA" id="ARBA00022840"/>
    </source>
</evidence>
<evidence type="ECO:0000256" key="2">
    <source>
        <dbReference type="ARBA" id="ARBA00022741"/>
    </source>
</evidence>
<dbReference type="InterPro" id="IPR000719">
    <property type="entry name" value="Prot_kinase_dom"/>
</dbReference>
<dbReference type="GO" id="GO:0005524">
    <property type="term" value="F:ATP binding"/>
    <property type="evidence" value="ECO:0007669"/>
    <property type="project" value="UniProtKB-KW"/>
</dbReference>